<evidence type="ECO:0000256" key="8">
    <source>
        <dbReference type="NCBIfam" id="TIGR03303"/>
    </source>
</evidence>
<dbReference type="Gene3D" id="2.40.160.50">
    <property type="entry name" value="membrane protein fhac: a member of the omp85/tpsb transporter family"/>
    <property type="match status" value="1"/>
</dbReference>
<feature type="domain" description="POTRA" evidence="9">
    <location>
        <begin position="39"/>
        <end position="106"/>
    </location>
</feature>
<dbReference type="Pfam" id="PF07244">
    <property type="entry name" value="POTRA"/>
    <property type="match status" value="5"/>
</dbReference>
<dbReference type="InterPro" id="IPR039910">
    <property type="entry name" value="D15-like"/>
</dbReference>
<proteinExistence type="predicted"/>
<dbReference type="AlphaFoldDB" id="A0A933KZ72"/>
<evidence type="ECO:0000256" key="6">
    <source>
        <dbReference type="ARBA" id="ARBA00023136"/>
    </source>
</evidence>
<dbReference type="InterPro" id="IPR023707">
    <property type="entry name" value="OM_assembly_BamA"/>
</dbReference>
<dbReference type="PIRSF" id="PIRSF006076">
    <property type="entry name" value="OM_assembly_OMP85"/>
    <property type="match status" value="1"/>
</dbReference>
<keyword evidence="5" id="KW-0677">Repeat</keyword>
<evidence type="ECO:0000256" key="5">
    <source>
        <dbReference type="ARBA" id="ARBA00022737"/>
    </source>
</evidence>
<comment type="caution">
    <text evidence="10">The sequence shown here is derived from an EMBL/GenBank/DDBJ whole genome shotgun (WGS) entry which is preliminary data.</text>
</comment>
<protein>
    <recommendedName>
        <fullName evidence="8">Outer membrane protein assembly factor BamA</fullName>
    </recommendedName>
</protein>
<keyword evidence="6" id="KW-0472">Membrane</keyword>
<dbReference type="InterPro" id="IPR010827">
    <property type="entry name" value="BamA/TamA_POTRA"/>
</dbReference>
<keyword evidence="7" id="KW-0998">Cell outer membrane</keyword>
<dbReference type="InterPro" id="IPR000184">
    <property type="entry name" value="Bac_surfAg_D15"/>
</dbReference>
<dbReference type="EMBL" id="JACRAF010000002">
    <property type="protein sequence ID" value="MBI4920202.1"/>
    <property type="molecule type" value="Genomic_DNA"/>
</dbReference>
<keyword evidence="2" id="KW-1134">Transmembrane beta strand</keyword>
<organism evidence="10 11">
    <name type="scientific">Devosia nanyangense</name>
    <dbReference type="NCBI Taxonomy" id="1228055"/>
    <lineage>
        <taxon>Bacteria</taxon>
        <taxon>Pseudomonadati</taxon>
        <taxon>Pseudomonadota</taxon>
        <taxon>Alphaproteobacteria</taxon>
        <taxon>Hyphomicrobiales</taxon>
        <taxon>Devosiaceae</taxon>
        <taxon>Devosia</taxon>
    </lineage>
</organism>
<dbReference type="NCBIfam" id="TIGR03303">
    <property type="entry name" value="OM_YaeT"/>
    <property type="match status" value="1"/>
</dbReference>
<evidence type="ECO:0000256" key="2">
    <source>
        <dbReference type="ARBA" id="ARBA00022452"/>
    </source>
</evidence>
<comment type="subcellular location">
    <subcellularLocation>
        <location evidence="1">Membrane</location>
    </subcellularLocation>
</comment>
<name>A0A933KZ72_9HYPH</name>
<dbReference type="Pfam" id="PF01103">
    <property type="entry name" value="Omp85"/>
    <property type="match status" value="1"/>
</dbReference>
<reference evidence="10" key="1">
    <citation type="submission" date="2020-07" db="EMBL/GenBank/DDBJ databases">
        <title>Huge and variable diversity of episymbiotic CPR bacteria and DPANN archaea in groundwater ecosystems.</title>
        <authorList>
            <person name="He C.Y."/>
            <person name="Keren R."/>
            <person name="Whittaker M."/>
            <person name="Farag I.F."/>
            <person name="Doudna J."/>
            <person name="Cate J.H.D."/>
            <person name="Banfield J.F."/>
        </authorList>
    </citation>
    <scope>NUCLEOTIDE SEQUENCE</scope>
    <source>
        <strain evidence="10">NC_groundwater_1586_Pr3_B-0.1um_66_15</strain>
    </source>
</reference>
<keyword evidence="3" id="KW-0812">Transmembrane</keyword>
<keyword evidence="4" id="KW-0732">Signal</keyword>
<evidence type="ECO:0000313" key="11">
    <source>
        <dbReference type="Proteomes" id="UP000782610"/>
    </source>
</evidence>
<evidence type="ECO:0000256" key="4">
    <source>
        <dbReference type="ARBA" id="ARBA00022729"/>
    </source>
</evidence>
<evidence type="ECO:0000313" key="10">
    <source>
        <dbReference type="EMBL" id="MBI4920202.1"/>
    </source>
</evidence>
<sequence>MIDPAKLLRSFVLALALLFVAPIAGIGGSLLGVEAAQAATVSKISVVGNSRVDDATVAKYLALGVGDVATTAKLNASVDALQATGLFKTVSVTMQGSTLVVKVSENSVVASVMFEGNQRFSDANLVAMIDLMNRGTVDDAGLARDVQSITKAYEDVGYNAVSVTTRLDPVGDGRLRVVFVIIEGGRVGIAAINFTGNNSINAWALKAILRTHETSWLSWLLRDDNYTQEQLDIDRELIRQYYANHGFPDAQVTSAVAEYNAERNGYFISYTIVEGDRYSFGPIEVETSMAGLDANTLTGMIRTREGDRFSAADLERSAQDMAVEATNSGYPFADVRTRIVRDAATGTFAVTYLVDEGQHLYVERINITGNDKTRDFVIRRELNFAEGDPFNRALVTQGKLNIEALGFFSNVSIAAEGGSAADKVVLNIAVVEQSTGDYGITAGYDSASGILGELSLTERNFLGRGQYVKASVGASQAGRTFDFSFTEPYFMGLKMSAGIDAYQHIVDETTTNLYGTTITGGQLRFGLPVTRDVSASVFGGLAQTVIADADATNSEIFVDGDVFNKAWIGYTLAYNTLDDQKHPTEGLTASLTQQYVGYDYNFLKTEAKARYFMPLNSDMGLIGSIKVQGGIINDFSGAGVNPLETFTYGSQLVRGFTPRQMGPQHTGVDGIEPLGFTAYAGASAEMTFPIPMLPETYGLSGAIWADAAIIAGAGTGASIDAASVDQPLKSSVGGSIIWDSPFGPLRGDMAFVLTQATEDSVSRVCASVYCPVFQLTLQTLL</sequence>
<evidence type="ECO:0000259" key="9">
    <source>
        <dbReference type="PROSITE" id="PS51779"/>
    </source>
</evidence>
<dbReference type="GO" id="GO:0071709">
    <property type="term" value="P:membrane assembly"/>
    <property type="evidence" value="ECO:0007669"/>
    <property type="project" value="InterPro"/>
</dbReference>
<dbReference type="PANTHER" id="PTHR12815:SF23">
    <property type="entry name" value="OUTER MEMBRANE PROTEIN ASSEMBLY FACTOR BAMA"/>
    <property type="match status" value="1"/>
</dbReference>
<evidence type="ECO:0000256" key="7">
    <source>
        <dbReference type="ARBA" id="ARBA00023237"/>
    </source>
</evidence>
<dbReference type="GO" id="GO:0009279">
    <property type="term" value="C:cell outer membrane"/>
    <property type="evidence" value="ECO:0007669"/>
    <property type="project" value="UniProtKB-UniRule"/>
</dbReference>
<feature type="domain" description="POTRA" evidence="9">
    <location>
        <begin position="107"/>
        <end position="184"/>
    </location>
</feature>
<accession>A0A933KZ72</accession>
<evidence type="ECO:0000256" key="3">
    <source>
        <dbReference type="ARBA" id="ARBA00022692"/>
    </source>
</evidence>
<dbReference type="InterPro" id="IPR034746">
    <property type="entry name" value="POTRA"/>
</dbReference>
<dbReference type="PANTHER" id="PTHR12815">
    <property type="entry name" value="SORTING AND ASSEMBLY MACHINERY SAMM50 PROTEIN FAMILY MEMBER"/>
    <property type="match status" value="1"/>
</dbReference>
<evidence type="ECO:0000256" key="1">
    <source>
        <dbReference type="ARBA" id="ARBA00004370"/>
    </source>
</evidence>
<dbReference type="PROSITE" id="PS51779">
    <property type="entry name" value="POTRA"/>
    <property type="match status" value="3"/>
</dbReference>
<gene>
    <name evidence="10" type="primary">bamA</name>
    <name evidence="10" type="ORF">HY834_00500</name>
</gene>
<dbReference type="Proteomes" id="UP000782610">
    <property type="component" value="Unassembled WGS sequence"/>
</dbReference>
<dbReference type="Gene3D" id="3.10.20.310">
    <property type="entry name" value="membrane protein fhac"/>
    <property type="match status" value="5"/>
</dbReference>
<feature type="domain" description="POTRA" evidence="9">
    <location>
        <begin position="360"/>
        <end position="433"/>
    </location>
</feature>